<dbReference type="Pfam" id="PF02679">
    <property type="entry name" value="ComA"/>
    <property type="match status" value="1"/>
</dbReference>
<proteinExistence type="inferred from homology"/>
<dbReference type="InterPro" id="IPR013785">
    <property type="entry name" value="Aldolase_TIM"/>
</dbReference>
<dbReference type="RefSeq" id="WP_085910770.1">
    <property type="nucleotide sequence ID" value="NZ_AP018920.1"/>
</dbReference>
<dbReference type="GO" id="GO:0043817">
    <property type="term" value="F:phosphosulfolactate synthase activity"/>
    <property type="evidence" value="ECO:0007669"/>
    <property type="project" value="UniProtKB-EC"/>
</dbReference>
<evidence type="ECO:0000313" key="2">
    <source>
        <dbReference type="EMBL" id="OSY43476.1"/>
    </source>
</evidence>
<accession>A0A1Y2N7P5</accession>
<organism evidence="2 3">
    <name type="scientific">Pseudonocardia autotrophica</name>
    <name type="common">Amycolata autotrophica</name>
    <name type="synonym">Nocardia autotrophica</name>
    <dbReference type="NCBI Taxonomy" id="2074"/>
    <lineage>
        <taxon>Bacteria</taxon>
        <taxon>Bacillati</taxon>
        <taxon>Actinomycetota</taxon>
        <taxon>Actinomycetes</taxon>
        <taxon>Pseudonocardiales</taxon>
        <taxon>Pseudonocardiaceae</taxon>
        <taxon>Pseudonocardia</taxon>
    </lineage>
</organism>
<keyword evidence="3" id="KW-1185">Reference proteome</keyword>
<dbReference type="STRING" id="2074.BG845_00419"/>
<dbReference type="PANTHER" id="PTHR48413:SF1">
    <property type="entry name" value="PROTEIN HEAT-STRESS-ASSOCIATED 32"/>
    <property type="match status" value="1"/>
</dbReference>
<gene>
    <name evidence="2" type="primary">yitD</name>
    <name evidence="2" type="ORF">BG845_00419</name>
</gene>
<protein>
    <submittedName>
        <fullName evidence="2">Phosphosulfolactate synthase</fullName>
        <ecNumber evidence="2">4.4.1.19</ecNumber>
    </submittedName>
</protein>
<evidence type="ECO:0000256" key="1">
    <source>
        <dbReference type="ARBA" id="ARBA00010424"/>
    </source>
</evidence>
<dbReference type="SUPFAM" id="SSF102110">
    <property type="entry name" value="(2r)-phospho-3-sulfolactate synthase ComA"/>
    <property type="match status" value="1"/>
</dbReference>
<reference evidence="2 3" key="1">
    <citation type="submission" date="2016-09" db="EMBL/GenBank/DDBJ databases">
        <title>Pseudonocardia autotrophica DSM535, a candidate organism with high potential of specific P450 cytochromes.</title>
        <authorList>
            <person name="Grumaz C."/>
            <person name="Vainshtein Y."/>
            <person name="Kirstahler P."/>
            <person name="Sohn K."/>
        </authorList>
    </citation>
    <scope>NUCLEOTIDE SEQUENCE [LARGE SCALE GENOMIC DNA]</scope>
    <source>
        <strain evidence="2 3">DSM 535</strain>
    </source>
</reference>
<keyword evidence="2" id="KW-0456">Lyase</keyword>
<comment type="similarity">
    <text evidence="1">Belongs to the phosphosulfolactate synthase family.</text>
</comment>
<dbReference type="Gene3D" id="3.20.20.70">
    <property type="entry name" value="Aldolase class I"/>
    <property type="match status" value="1"/>
</dbReference>
<dbReference type="AlphaFoldDB" id="A0A1Y2N7P5"/>
<dbReference type="OrthoDB" id="7809088at2"/>
<dbReference type="Proteomes" id="UP000194360">
    <property type="component" value="Unassembled WGS sequence"/>
</dbReference>
<sequence>MSAADFLELPRRPPKPRRVGITHVLDAGTGVAALADLLRSAGRSADIWKAGWGTAYLDPTLREKLALLHGAQVATCLGGTLLEIAWAQGADHRCLDWAAEAGFSHVEVSRGTVAMPLAAKRALIRHAATRFTVLAEVGTKDPAEAAVPSAWRDEALGDLDAGADLVVAEGRQSGTVGIYDAAGAVRPEVVEALVAAVGAGDVVFEAPRAAQQAWFVRRFGPEVNLGNIAPGELLGVETLRLGLRSDTAHATARPTLAGRDS</sequence>
<evidence type="ECO:0000313" key="3">
    <source>
        <dbReference type="Proteomes" id="UP000194360"/>
    </source>
</evidence>
<dbReference type="InterPro" id="IPR036112">
    <property type="entry name" value="ComA_synth_sf"/>
</dbReference>
<name>A0A1Y2N7P5_PSEAH</name>
<dbReference type="InterPro" id="IPR003830">
    <property type="entry name" value="ComA_synth"/>
</dbReference>
<comment type="caution">
    <text evidence="2">The sequence shown here is derived from an EMBL/GenBank/DDBJ whole genome shotgun (WGS) entry which is preliminary data.</text>
</comment>
<dbReference type="PANTHER" id="PTHR48413">
    <property type="match status" value="1"/>
</dbReference>
<dbReference type="EMBL" id="MIGB01000002">
    <property type="protein sequence ID" value="OSY43476.1"/>
    <property type="molecule type" value="Genomic_DNA"/>
</dbReference>
<dbReference type="EC" id="4.4.1.19" evidence="2"/>